<dbReference type="SUPFAM" id="SSF57667">
    <property type="entry name" value="beta-beta-alpha zinc fingers"/>
    <property type="match status" value="1"/>
</dbReference>
<evidence type="ECO:0000256" key="6">
    <source>
        <dbReference type="ARBA" id="ARBA00023242"/>
    </source>
</evidence>
<organism evidence="9 10">
    <name type="scientific">Leptotrombidium deliense</name>
    <dbReference type="NCBI Taxonomy" id="299467"/>
    <lineage>
        <taxon>Eukaryota</taxon>
        <taxon>Metazoa</taxon>
        <taxon>Ecdysozoa</taxon>
        <taxon>Arthropoda</taxon>
        <taxon>Chelicerata</taxon>
        <taxon>Arachnida</taxon>
        <taxon>Acari</taxon>
        <taxon>Acariformes</taxon>
        <taxon>Trombidiformes</taxon>
        <taxon>Prostigmata</taxon>
        <taxon>Anystina</taxon>
        <taxon>Parasitengona</taxon>
        <taxon>Trombiculoidea</taxon>
        <taxon>Trombiculidae</taxon>
        <taxon>Leptotrombidium</taxon>
    </lineage>
</organism>
<accession>A0A443SHU2</accession>
<dbReference type="GO" id="GO:0005634">
    <property type="term" value="C:nucleus"/>
    <property type="evidence" value="ECO:0007669"/>
    <property type="project" value="UniProtKB-SubCell"/>
</dbReference>
<dbReference type="EMBL" id="NCKV01002252">
    <property type="protein sequence ID" value="RWS27103.1"/>
    <property type="molecule type" value="Genomic_DNA"/>
</dbReference>
<evidence type="ECO:0000256" key="4">
    <source>
        <dbReference type="ARBA" id="ARBA00022771"/>
    </source>
</evidence>
<name>A0A443SHU2_9ACAR</name>
<dbReference type="GO" id="GO:0008270">
    <property type="term" value="F:zinc ion binding"/>
    <property type="evidence" value="ECO:0007669"/>
    <property type="project" value="UniProtKB-KW"/>
</dbReference>
<dbReference type="PROSITE" id="PS50157">
    <property type="entry name" value="ZINC_FINGER_C2H2_2"/>
    <property type="match status" value="1"/>
</dbReference>
<evidence type="ECO:0000313" key="9">
    <source>
        <dbReference type="EMBL" id="RWS27103.1"/>
    </source>
</evidence>
<dbReference type="STRING" id="299467.A0A443SHU2"/>
<dbReference type="VEuPathDB" id="VectorBase:LDEU004938"/>
<comment type="caution">
    <text evidence="9">The sequence shown here is derived from an EMBL/GenBank/DDBJ whole genome shotgun (WGS) entry which is preliminary data.</text>
</comment>
<dbReference type="Gene3D" id="3.30.160.60">
    <property type="entry name" value="Classic Zinc Finger"/>
    <property type="match status" value="1"/>
</dbReference>
<evidence type="ECO:0000256" key="3">
    <source>
        <dbReference type="ARBA" id="ARBA00022737"/>
    </source>
</evidence>
<dbReference type="OrthoDB" id="8922241at2759"/>
<sequence>MAENNDNNSKVKLFRPWDDRPKQSDHFLDTCNCSTNFSEFSSTSRAITDNSSTSNNHVDHNQDACSSFSLYPVKSEQYSIANTNSDSFNFSSTMTSEEDNNYTFKQRQRPKRFNCPFCQISFSNNGQLKGHIRTHTGENVKNSREMKTNDKSVKTKIFQNGNLVSFHFINHELFH</sequence>
<feature type="domain" description="C2H2-type" evidence="8">
    <location>
        <begin position="113"/>
        <end position="140"/>
    </location>
</feature>
<protein>
    <submittedName>
        <fullName evidence="9">Huckebein-like protein</fullName>
    </submittedName>
</protein>
<evidence type="ECO:0000259" key="8">
    <source>
        <dbReference type="PROSITE" id="PS50157"/>
    </source>
</evidence>
<keyword evidence="5" id="KW-0862">Zinc</keyword>
<comment type="subcellular location">
    <subcellularLocation>
        <location evidence="1">Nucleus</location>
    </subcellularLocation>
</comment>
<evidence type="ECO:0000256" key="5">
    <source>
        <dbReference type="ARBA" id="ARBA00022833"/>
    </source>
</evidence>
<dbReference type="InterPro" id="IPR013087">
    <property type="entry name" value="Znf_C2H2_type"/>
</dbReference>
<keyword evidence="3" id="KW-0677">Repeat</keyword>
<proteinExistence type="predicted"/>
<evidence type="ECO:0000256" key="1">
    <source>
        <dbReference type="ARBA" id="ARBA00004123"/>
    </source>
</evidence>
<dbReference type="Proteomes" id="UP000288716">
    <property type="component" value="Unassembled WGS sequence"/>
</dbReference>
<dbReference type="AlphaFoldDB" id="A0A443SHU2"/>
<keyword evidence="2" id="KW-0479">Metal-binding</keyword>
<evidence type="ECO:0000256" key="2">
    <source>
        <dbReference type="ARBA" id="ARBA00022723"/>
    </source>
</evidence>
<evidence type="ECO:0000256" key="7">
    <source>
        <dbReference type="PROSITE-ProRule" id="PRU00042"/>
    </source>
</evidence>
<keyword evidence="10" id="KW-1185">Reference proteome</keyword>
<reference evidence="9 10" key="1">
    <citation type="journal article" date="2018" name="Gigascience">
        <title>Genomes of trombidid mites reveal novel predicted allergens and laterally-transferred genes associated with secondary metabolism.</title>
        <authorList>
            <person name="Dong X."/>
            <person name="Chaisiri K."/>
            <person name="Xia D."/>
            <person name="Armstrong S.D."/>
            <person name="Fang Y."/>
            <person name="Donnelly M.J."/>
            <person name="Kadowaki T."/>
            <person name="McGarry J.W."/>
            <person name="Darby A.C."/>
            <person name="Makepeace B.L."/>
        </authorList>
    </citation>
    <scope>NUCLEOTIDE SEQUENCE [LARGE SCALE GENOMIC DNA]</scope>
    <source>
        <strain evidence="9">UoL-UT</strain>
    </source>
</reference>
<dbReference type="InterPro" id="IPR036236">
    <property type="entry name" value="Znf_C2H2_sf"/>
</dbReference>
<dbReference type="SMART" id="SM00355">
    <property type="entry name" value="ZnF_C2H2"/>
    <property type="match status" value="1"/>
</dbReference>
<gene>
    <name evidence="9" type="ORF">B4U80_11220</name>
</gene>
<keyword evidence="4 7" id="KW-0863">Zinc-finger</keyword>
<dbReference type="FunFam" id="3.30.160.60:FF:000145">
    <property type="entry name" value="Zinc finger protein 574"/>
    <property type="match status" value="1"/>
</dbReference>
<keyword evidence="6" id="KW-0539">Nucleus</keyword>
<dbReference type="PROSITE" id="PS00028">
    <property type="entry name" value="ZINC_FINGER_C2H2_1"/>
    <property type="match status" value="1"/>
</dbReference>
<evidence type="ECO:0000313" key="10">
    <source>
        <dbReference type="Proteomes" id="UP000288716"/>
    </source>
</evidence>